<dbReference type="Pfam" id="PF00288">
    <property type="entry name" value="GHMP_kinases_N"/>
    <property type="match status" value="1"/>
</dbReference>
<evidence type="ECO:0000313" key="3">
    <source>
        <dbReference type="EMBL" id="KKU95447.1"/>
    </source>
</evidence>
<feature type="domain" description="GHMP kinase N-terminal" evidence="2">
    <location>
        <begin position="68"/>
        <end position="143"/>
    </location>
</feature>
<gene>
    <name evidence="3" type="ORF">UY27_C0017G0002</name>
</gene>
<reference evidence="3 4" key="1">
    <citation type="journal article" date="2015" name="Nature">
        <title>rRNA introns, odd ribosomes, and small enigmatic genomes across a large radiation of phyla.</title>
        <authorList>
            <person name="Brown C.T."/>
            <person name="Hug L.A."/>
            <person name="Thomas B.C."/>
            <person name="Sharon I."/>
            <person name="Castelle C.J."/>
            <person name="Singh A."/>
            <person name="Wilkins M.J."/>
            <person name="Williams K.H."/>
            <person name="Banfield J.F."/>
        </authorList>
    </citation>
    <scope>NUCLEOTIDE SEQUENCE [LARGE SCALE GENOMIC DNA]</scope>
</reference>
<dbReference type="PANTHER" id="PTHR42282:SF1">
    <property type="entry name" value="PANTOATE KINASE"/>
    <property type="match status" value="1"/>
</dbReference>
<dbReference type="GO" id="GO:0016301">
    <property type="term" value="F:kinase activity"/>
    <property type="evidence" value="ECO:0007669"/>
    <property type="project" value="UniProtKB-KW"/>
</dbReference>
<evidence type="ECO:0000259" key="2">
    <source>
        <dbReference type="Pfam" id="PF00288"/>
    </source>
</evidence>
<dbReference type="AlphaFoldDB" id="A0A0G1UMK2"/>
<dbReference type="EMBL" id="LCPJ01000017">
    <property type="protein sequence ID" value="KKU95447.1"/>
    <property type="molecule type" value="Genomic_DNA"/>
</dbReference>
<dbReference type="GO" id="GO:0005524">
    <property type="term" value="F:ATP binding"/>
    <property type="evidence" value="ECO:0007669"/>
    <property type="project" value="InterPro"/>
</dbReference>
<dbReference type="Gene3D" id="3.30.230.10">
    <property type="match status" value="1"/>
</dbReference>
<sequence>MKNFVRAFAPANISLLFKVMPHDDPAKMGSLGCGFTVNEGVTVEVSIANKPAIIFNGKPIELPTVTTVANKLTRTVLVIHIQSHLPLGSGFGISGASALATAYAANQLLSLNRSNLELAKLAHTAEVENKTGLGDVINQYYGGFFVKFVTSSQFVAEPIPISDIPVYCISYGKLLTSSILNNPGAIAKINHAADTGLFQIKQLLSKSTISLSQIFTIAKQFANDSSLLTSSRIMNTMKGIETRGGHTTMIMLGEGIVADIPFDGATKLTISTAKASVLA</sequence>
<evidence type="ECO:0000256" key="1">
    <source>
        <dbReference type="ARBA" id="ARBA00022777"/>
    </source>
</evidence>
<keyword evidence="1" id="KW-0418">Kinase</keyword>
<keyword evidence="1" id="KW-0808">Transferase</keyword>
<dbReference type="PANTHER" id="PTHR42282">
    <property type="entry name" value="PANTOATE KINASE-RELATED"/>
    <property type="match status" value="1"/>
</dbReference>
<organism evidence="3 4">
    <name type="scientific">Candidatus Gottesmanbacteria bacterium GW2011_GWA1_48_13</name>
    <dbReference type="NCBI Taxonomy" id="1618439"/>
    <lineage>
        <taxon>Bacteria</taxon>
        <taxon>Candidatus Gottesmaniibacteriota</taxon>
    </lineage>
</organism>
<dbReference type="InterPro" id="IPR006204">
    <property type="entry name" value="GHMP_kinase_N_dom"/>
</dbReference>
<accession>A0A0G1UMK2</accession>
<dbReference type="SUPFAM" id="SSF54211">
    <property type="entry name" value="Ribosomal protein S5 domain 2-like"/>
    <property type="match status" value="1"/>
</dbReference>
<dbReference type="InterPro" id="IPR012043">
    <property type="entry name" value="PoK"/>
</dbReference>
<dbReference type="InterPro" id="IPR014721">
    <property type="entry name" value="Ribsml_uS5_D2-typ_fold_subgr"/>
</dbReference>
<dbReference type="Proteomes" id="UP000034661">
    <property type="component" value="Unassembled WGS sequence"/>
</dbReference>
<name>A0A0G1UMK2_9BACT</name>
<dbReference type="HAMAP" id="MF_02223">
    <property type="entry name" value="Pantoate_kinase"/>
    <property type="match status" value="1"/>
</dbReference>
<dbReference type="InterPro" id="IPR020568">
    <property type="entry name" value="Ribosomal_Su5_D2-typ_SF"/>
</dbReference>
<protein>
    <recommendedName>
        <fullName evidence="2">GHMP kinase N-terminal domain-containing protein</fullName>
    </recommendedName>
</protein>
<proteinExistence type="inferred from homology"/>
<dbReference type="PIRSF" id="PIRSF016896">
    <property type="entry name" value="GHMP_arc_MJ0969"/>
    <property type="match status" value="1"/>
</dbReference>
<evidence type="ECO:0000313" key="4">
    <source>
        <dbReference type="Proteomes" id="UP000034661"/>
    </source>
</evidence>
<comment type="caution">
    <text evidence="3">The sequence shown here is derived from an EMBL/GenBank/DDBJ whole genome shotgun (WGS) entry which is preliminary data.</text>
</comment>